<feature type="compositionally biased region" description="Polar residues" evidence="7">
    <location>
        <begin position="187"/>
        <end position="199"/>
    </location>
</feature>
<comment type="similarity">
    <text evidence="6">Belongs to the MEF2 family.</text>
</comment>
<accession>A0A7R7XJ91</accession>
<keyword evidence="10" id="KW-1185">Reference proteome</keyword>
<dbReference type="SMART" id="SM00432">
    <property type="entry name" value="MADS"/>
    <property type="match status" value="1"/>
</dbReference>
<feature type="domain" description="MADS-box" evidence="8">
    <location>
        <begin position="1"/>
        <end position="61"/>
    </location>
</feature>
<dbReference type="RefSeq" id="XP_041554501.1">
    <property type="nucleotide sequence ID" value="XM_041701636.1"/>
</dbReference>
<dbReference type="Pfam" id="PF00319">
    <property type="entry name" value="SRF-TF"/>
    <property type="match status" value="1"/>
</dbReference>
<organism evidence="9 10">
    <name type="scientific">Aspergillus puulaauensis</name>
    <dbReference type="NCBI Taxonomy" id="1220207"/>
    <lineage>
        <taxon>Eukaryota</taxon>
        <taxon>Fungi</taxon>
        <taxon>Dikarya</taxon>
        <taxon>Ascomycota</taxon>
        <taxon>Pezizomycotina</taxon>
        <taxon>Eurotiomycetes</taxon>
        <taxon>Eurotiomycetidae</taxon>
        <taxon>Eurotiales</taxon>
        <taxon>Aspergillaceae</taxon>
        <taxon>Aspergillus</taxon>
    </lineage>
</organism>
<dbReference type="Proteomes" id="UP000654913">
    <property type="component" value="Chromosome 3"/>
</dbReference>
<feature type="compositionally biased region" description="Pro residues" evidence="7">
    <location>
        <begin position="227"/>
        <end position="243"/>
    </location>
</feature>
<proteinExistence type="inferred from homology"/>
<evidence type="ECO:0000313" key="9">
    <source>
        <dbReference type="EMBL" id="BCS22307.1"/>
    </source>
</evidence>
<reference evidence="9" key="2">
    <citation type="submission" date="2021-02" db="EMBL/GenBank/DDBJ databases">
        <title>Aspergillus puulaauensis MK2 genome sequence.</title>
        <authorList>
            <person name="Futagami T."/>
            <person name="Mori K."/>
            <person name="Kadooka C."/>
            <person name="Tanaka T."/>
        </authorList>
    </citation>
    <scope>NUCLEOTIDE SEQUENCE</scope>
    <source>
        <strain evidence="9">MK2</strain>
    </source>
</reference>
<dbReference type="GO" id="GO:0000977">
    <property type="term" value="F:RNA polymerase II transcription regulatory region sequence-specific DNA binding"/>
    <property type="evidence" value="ECO:0007669"/>
    <property type="project" value="InterPro"/>
</dbReference>
<evidence type="ECO:0000256" key="7">
    <source>
        <dbReference type="SAM" id="MobiDB-lite"/>
    </source>
</evidence>
<dbReference type="AlphaFoldDB" id="A0A7R7XJ91"/>
<keyword evidence="5" id="KW-0539">Nucleus</keyword>
<dbReference type="CDD" id="cd00265">
    <property type="entry name" value="MADS_MEF2_like"/>
    <property type="match status" value="1"/>
</dbReference>
<keyword evidence="4" id="KW-0804">Transcription</keyword>
<feature type="compositionally biased region" description="Polar residues" evidence="7">
    <location>
        <begin position="389"/>
        <end position="398"/>
    </location>
</feature>
<dbReference type="GO" id="GO:0005634">
    <property type="term" value="C:nucleus"/>
    <property type="evidence" value="ECO:0007669"/>
    <property type="project" value="UniProtKB-SubCell"/>
</dbReference>
<keyword evidence="2" id="KW-0805">Transcription regulation</keyword>
<feature type="compositionally biased region" description="Basic and acidic residues" evidence="7">
    <location>
        <begin position="368"/>
        <end position="378"/>
    </location>
</feature>
<sequence length="594" mass="64130">MGRRKIEIKAIKDDRNRSVTFLKRKGGLFKKAHELAVLCSVDVAVIIFGHNKKLYEFSSCDMRDALARYQYIGPPHEHKGPEDFNGKRDDDDEDEEDATPAPEDLRAPSQNPQMMAMPPHPSFQHVNHAPSASPPIHNGIPFDPRHGTPQPQGASRPSSRNHLRRVSSNLGGPPHLGTPPPPPPPQTNFSYMPNPTVYNPNAPHNMGQQAPRPPPQFAHFGHHPPGPHHQPPPPQHQPMPPHSMPQQSMPAQPISQHPQPHPQHHPHHPSHHALAQPPSTMTMHPPISHVNQPYLADQQHSQAQRTTSLSETSSDQVPTLKTEKAQSPPLIKPLSKSKSIFTPIDDHGSMLARNFFHFGESTSVKAESTQHEPEEKKLPQSHSPPPRAATSTPLSKSVSDIKPPVRTNSAQLGSKRPQLKVQIPSENSDRGSATAESSSSAGQKAATPVKGSLDPSHPGVVLPPPSPSAGAIHSAGAQGPPNPFARPPPPVTAAAAAQNNNAYNNNNNIETPISALPSRFVSDALLPSPSSFFPAEWGFGRSGPDSNILPSPLVFPTPQVQTGPGFGREEEQEKKRKSPDSGSSGEGAAKKAKT</sequence>
<dbReference type="GO" id="GO:0045944">
    <property type="term" value="P:positive regulation of transcription by RNA polymerase II"/>
    <property type="evidence" value="ECO:0007669"/>
    <property type="project" value="InterPro"/>
</dbReference>
<name>A0A7R7XJ91_9EURO</name>
<dbReference type="PROSITE" id="PS00350">
    <property type="entry name" value="MADS_BOX_1"/>
    <property type="match status" value="1"/>
</dbReference>
<gene>
    <name evidence="9" type="ORF">APUU_30532S</name>
</gene>
<feature type="compositionally biased region" description="Basic and acidic residues" evidence="7">
    <location>
        <begin position="75"/>
        <end position="89"/>
    </location>
</feature>
<dbReference type="InterPro" id="IPR002100">
    <property type="entry name" value="TF_MADSbox"/>
</dbReference>
<feature type="region of interest" description="Disordered" evidence="7">
    <location>
        <begin position="363"/>
        <end position="505"/>
    </location>
</feature>
<feature type="region of interest" description="Disordered" evidence="7">
    <location>
        <begin position="72"/>
        <end position="335"/>
    </location>
</feature>
<evidence type="ECO:0000256" key="2">
    <source>
        <dbReference type="ARBA" id="ARBA00023015"/>
    </source>
</evidence>
<dbReference type="KEGG" id="apuu:APUU_30532S"/>
<feature type="compositionally biased region" description="Low complexity" evidence="7">
    <location>
        <begin position="244"/>
        <end position="258"/>
    </location>
</feature>
<dbReference type="GeneID" id="64972312"/>
<reference evidence="9" key="1">
    <citation type="submission" date="2021-01" db="EMBL/GenBank/DDBJ databases">
        <authorList>
            <consortium name="Aspergillus puulaauensis MK2 genome sequencing consortium"/>
            <person name="Kazuki M."/>
            <person name="Futagami T."/>
        </authorList>
    </citation>
    <scope>NUCLEOTIDE SEQUENCE</scope>
    <source>
        <strain evidence="9">MK2</strain>
    </source>
</reference>
<evidence type="ECO:0000256" key="6">
    <source>
        <dbReference type="ARBA" id="ARBA00025805"/>
    </source>
</evidence>
<dbReference type="OrthoDB" id="1898716at2759"/>
<dbReference type="GO" id="GO:0008301">
    <property type="term" value="F:DNA binding, bending"/>
    <property type="evidence" value="ECO:0007669"/>
    <property type="project" value="UniProtKB-ARBA"/>
</dbReference>
<dbReference type="PRINTS" id="PR00404">
    <property type="entry name" value="MADSDOMAIN"/>
</dbReference>
<keyword evidence="3" id="KW-0238">DNA-binding</keyword>
<dbReference type="PROSITE" id="PS50066">
    <property type="entry name" value="MADS_BOX_2"/>
    <property type="match status" value="1"/>
</dbReference>
<feature type="compositionally biased region" description="Pro residues" evidence="7">
    <location>
        <begin position="480"/>
        <end position="491"/>
    </location>
</feature>
<feature type="compositionally biased region" description="Basic residues" evidence="7">
    <location>
        <begin position="262"/>
        <end position="271"/>
    </location>
</feature>
<dbReference type="GO" id="GO:0046983">
    <property type="term" value="F:protein dimerization activity"/>
    <property type="evidence" value="ECO:0007669"/>
    <property type="project" value="InterPro"/>
</dbReference>
<dbReference type="InterPro" id="IPR036879">
    <property type="entry name" value="TF_MADSbox_sf"/>
</dbReference>
<feature type="compositionally biased region" description="Pro residues" evidence="7">
    <location>
        <begin position="176"/>
        <end position="186"/>
    </location>
</feature>
<feature type="region of interest" description="Disordered" evidence="7">
    <location>
        <begin position="542"/>
        <end position="594"/>
    </location>
</feature>
<feature type="compositionally biased region" description="Low complexity" evidence="7">
    <location>
        <begin position="432"/>
        <end position="441"/>
    </location>
</feature>
<feature type="compositionally biased region" description="Polar residues" evidence="7">
    <location>
        <begin position="298"/>
        <end position="319"/>
    </location>
</feature>
<dbReference type="EMBL" id="AP024445">
    <property type="protein sequence ID" value="BCS22307.1"/>
    <property type="molecule type" value="Genomic_DNA"/>
</dbReference>
<dbReference type="Gene3D" id="3.40.1810.10">
    <property type="entry name" value="Transcription factor, MADS-box"/>
    <property type="match status" value="1"/>
</dbReference>
<evidence type="ECO:0000256" key="5">
    <source>
        <dbReference type="ARBA" id="ARBA00023242"/>
    </source>
</evidence>
<dbReference type="SUPFAM" id="SSF55455">
    <property type="entry name" value="SRF-like"/>
    <property type="match status" value="1"/>
</dbReference>
<evidence type="ECO:0000256" key="4">
    <source>
        <dbReference type="ARBA" id="ARBA00023163"/>
    </source>
</evidence>
<dbReference type="GO" id="GO:0033554">
    <property type="term" value="P:cellular response to stress"/>
    <property type="evidence" value="ECO:0007669"/>
    <property type="project" value="UniProtKB-ARBA"/>
</dbReference>
<dbReference type="InterPro" id="IPR033896">
    <property type="entry name" value="MEF2-like_N"/>
</dbReference>
<dbReference type="InterPro" id="IPR050142">
    <property type="entry name" value="MADS-box/MEF2_TF"/>
</dbReference>
<evidence type="ECO:0000256" key="3">
    <source>
        <dbReference type="ARBA" id="ARBA00023125"/>
    </source>
</evidence>
<feature type="compositionally biased region" description="Polar residues" evidence="7">
    <location>
        <begin position="149"/>
        <end position="158"/>
    </location>
</feature>
<comment type="subcellular location">
    <subcellularLocation>
        <location evidence="1">Nucleus</location>
    </subcellularLocation>
</comment>
<evidence type="ECO:0000259" key="8">
    <source>
        <dbReference type="PROSITE" id="PS50066"/>
    </source>
</evidence>
<dbReference type="FunFam" id="3.40.1810.10:FF:000013">
    <property type="entry name" value="Transcription factor, MADS-box"/>
    <property type="match status" value="1"/>
</dbReference>
<evidence type="ECO:0000313" key="10">
    <source>
        <dbReference type="Proteomes" id="UP000654913"/>
    </source>
</evidence>
<dbReference type="PANTHER" id="PTHR48019">
    <property type="entry name" value="SERUM RESPONSE FACTOR HOMOLOG"/>
    <property type="match status" value="1"/>
</dbReference>
<feature type="compositionally biased region" description="Low complexity" evidence="7">
    <location>
        <begin position="492"/>
        <end position="505"/>
    </location>
</feature>
<protein>
    <recommendedName>
        <fullName evidence="8">MADS-box domain-containing protein</fullName>
    </recommendedName>
</protein>
<evidence type="ECO:0000256" key="1">
    <source>
        <dbReference type="ARBA" id="ARBA00004123"/>
    </source>
</evidence>